<accession>A0A0G4ECA0</accession>
<keyword evidence="3" id="KW-1185">Reference proteome</keyword>
<evidence type="ECO:0000256" key="1">
    <source>
        <dbReference type="SAM" id="Phobius"/>
    </source>
</evidence>
<feature type="transmembrane region" description="Helical" evidence="1">
    <location>
        <begin position="84"/>
        <end position="106"/>
    </location>
</feature>
<evidence type="ECO:0000313" key="3">
    <source>
        <dbReference type="Proteomes" id="UP000041254"/>
    </source>
</evidence>
<feature type="transmembrane region" description="Helical" evidence="1">
    <location>
        <begin position="12"/>
        <end position="35"/>
    </location>
</feature>
<feature type="transmembrane region" description="Helical" evidence="1">
    <location>
        <begin position="55"/>
        <end position="72"/>
    </location>
</feature>
<protein>
    <submittedName>
        <fullName evidence="2">Uncharacterized protein</fullName>
    </submittedName>
</protein>
<sequence length="170" mass="18648">MADSVATVKYYCLTFLIAAVVTTLLDVAWINLFVLPQYQPMVHAVQGASMGVRPLPGLLAYLFITLGVTVVTPKDQLRPFRETLFAALFGLVVYGVYAWTVCALLAKWSIWVAVGDTLWGPVLYGVSAFVTSFISYRCGVRPPTPLLACDASDRGRYSNMDDRALSAKNE</sequence>
<dbReference type="AlphaFoldDB" id="A0A0G4ECA0"/>
<name>A0A0G4ECA0_VITBC</name>
<keyword evidence="1" id="KW-0472">Membrane</keyword>
<keyword evidence="1" id="KW-0812">Transmembrane</keyword>
<dbReference type="Pfam" id="PF09945">
    <property type="entry name" value="DUF2177"/>
    <property type="match status" value="1"/>
</dbReference>
<organism evidence="2 3">
    <name type="scientific">Vitrella brassicaformis (strain CCMP3155)</name>
    <dbReference type="NCBI Taxonomy" id="1169540"/>
    <lineage>
        <taxon>Eukaryota</taxon>
        <taxon>Sar</taxon>
        <taxon>Alveolata</taxon>
        <taxon>Colpodellida</taxon>
        <taxon>Vitrellaceae</taxon>
        <taxon>Vitrella</taxon>
    </lineage>
</organism>
<evidence type="ECO:0000313" key="2">
    <source>
        <dbReference type="EMBL" id="CEL93128.1"/>
    </source>
</evidence>
<proteinExistence type="predicted"/>
<feature type="transmembrane region" description="Helical" evidence="1">
    <location>
        <begin position="118"/>
        <end position="136"/>
    </location>
</feature>
<reference evidence="2" key="1">
    <citation type="submission" date="2014-11" db="EMBL/GenBank/DDBJ databases">
        <authorList>
            <person name="Zhu J."/>
            <person name="Qi W."/>
            <person name="Song R."/>
        </authorList>
    </citation>
    <scope>NUCLEOTIDE SEQUENCE [LARGE SCALE GENOMIC DNA]</scope>
</reference>
<gene>
    <name evidence="2" type="ORF">Vbra_6963</name>
</gene>
<dbReference type="OMA" id="TWILVHA"/>
<dbReference type="InterPro" id="IPR018687">
    <property type="entry name" value="DUF2177_membr"/>
</dbReference>
<dbReference type="Proteomes" id="UP000041254">
    <property type="component" value="Unassembled WGS sequence"/>
</dbReference>
<dbReference type="EMBL" id="CDMY01000138">
    <property type="protein sequence ID" value="CEL93128.1"/>
    <property type="molecule type" value="Genomic_DNA"/>
</dbReference>
<dbReference type="InParanoid" id="A0A0G4ECA0"/>
<keyword evidence="1" id="KW-1133">Transmembrane helix</keyword>
<dbReference type="VEuPathDB" id="CryptoDB:Vbra_6963"/>